<keyword evidence="2" id="KW-1185">Reference proteome</keyword>
<gene>
    <name evidence="1" type="ORF">DAT39_019995</name>
</gene>
<organism evidence="1 2">
    <name type="scientific">Clarias magur</name>
    <name type="common">Asian catfish</name>
    <name type="synonym">Macropteronotus magur</name>
    <dbReference type="NCBI Taxonomy" id="1594786"/>
    <lineage>
        <taxon>Eukaryota</taxon>
        <taxon>Metazoa</taxon>
        <taxon>Chordata</taxon>
        <taxon>Craniata</taxon>
        <taxon>Vertebrata</taxon>
        <taxon>Euteleostomi</taxon>
        <taxon>Actinopterygii</taxon>
        <taxon>Neopterygii</taxon>
        <taxon>Teleostei</taxon>
        <taxon>Ostariophysi</taxon>
        <taxon>Siluriformes</taxon>
        <taxon>Clariidae</taxon>
        <taxon>Clarias</taxon>
    </lineage>
</organism>
<protein>
    <submittedName>
        <fullName evidence="1">Conotoxin Mr3.8</fullName>
    </submittedName>
</protein>
<sequence>MDTRPSKRCCGWGWTDHVELKHSKYCNKKADSLISDKSAGLRVSLPRTPVILLSDIWLSCISFEGDTFHLVPAFQTQAPPLLECEAERQVLTTV</sequence>
<dbReference type="Proteomes" id="UP000727407">
    <property type="component" value="Unassembled WGS sequence"/>
</dbReference>
<evidence type="ECO:0000313" key="1">
    <source>
        <dbReference type="EMBL" id="KAF5890310.1"/>
    </source>
</evidence>
<dbReference type="AlphaFoldDB" id="A0A8J4XA40"/>
<proteinExistence type="predicted"/>
<evidence type="ECO:0000313" key="2">
    <source>
        <dbReference type="Proteomes" id="UP000727407"/>
    </source>
</evidence>
<accession>A0A8J4XA40</accession>
<name>A0A8J4XA40_CLAMG</name>
<comment type="caution">
    <text evidence="1">The sequence shown here is derived from an EMBL/GenBank/DDBJ whole genome shotgun (WGS) entry which is preliminary data.</text>
</comment>
<reference evidence="1" key="1">
    <citation type="submission" date="2020-07" db="EMBL/GenBank/DDBJ databases">
        <title>Clarias magur genome sequencing, assembly and annotation.</title>
        <authorList>
            <person name="Kushwaha B."/>
            <person name="Kumar R."/>
            <person name="Das P."/>
            <person name="Joshi C.G."/>
            <person name="Kumar D."/>
            <person name="Nagpure N.S."/>
            <person name="Pandey M."/>
            <person name="Agarwal S."/>
            <person name="Srivastava S."/>
            <person name="Singh M."/>
            <person name="Sahoo L."/>
            <person name="Jayasankar P."/>
            <person name="Meher P.K."/>
            <person name="Koringa P.G."/>
            <person name="Iquebal M.A."/>
            <person name="Das S.P."/>
            <person name="Bit A."/>
            <person name="Patnaik S."/>
            <person name="Patel N."/>
            <person name="Shah T.M."/>
            <person name="Hinsu A."/>
            <person name="Jena J.K."/>
        </authorList>
    </citation>
    <scope>NUCLEOTIDE SEQUENCE</scope>
    <source>
        <strain evidence="1">CIFAMagur01</strain>
        <tissue evidence="1">Testis</tissue>
    </source>
</reference>
<dbReference type="EMBL" id="QNUK01000698">
    <property type="protein sequence ID" value="KAF5890310.1"/>
    <property type="molecule type" value="Genomic_DNA"/>
</dbReference>